<proteinExistence type="predicted"/>
<accession>A0A6L5X993</accession>
<evidence type="ECO:0000256" key="1">
    <source>
        <dbReference type="SAM" id="Phobius"/>
    </source>
</evidence>
<dbReference type="PANTHER" id="PTHR37813:SF1">
    <property type="entry name" value="FELS-2 PROPHAGE PROTEIN"/>
    <property type="match status" value="1"/>
</dbReference>
<feature type="transmembrane region" description="Helical" evidence="1">
    <location>
        <begin position="527"/>
        <end position="546"/>
    </location>
</feature>
<keyword evidence="3" id="KW-1185">Reference proteome</keyword>
<keyword evidence="1" id="KW-1133">Transmembrane helix</keyword>
<feature type="transmembrane region" description="Helical" evidence="1">
    <location>
        <begin position="440"/>
        <end position="460"/>
    </location>
</feature>
<evidence type="ECO:0000313" key="2">
    <source>
        <dbReference type="EMBL" id="MSS15596.1"/>
    </source>
</evidence>
<dbReference type="AlphaFoldDB" id="A0A6L5X993"/>
<dbReference type="PANTHER" id="PTHR37813">
    <property type="entry name" value="FELS-2 PROPHAGE PROTEIN"/>
    <property type="match status" value="1"/>
</dbReference>
<feature type="transmembrane region" description="Helical" evidence="1">
    <location>
        <begin position="498"/>
        <end position="521"/>
    </location>
</feature>
<comment type="caution">
    <text evidence="2">The sequence shown here is derived from an EMBL/GenBank/DDBJ whole genome shotgun (WGS) entry which is preliminary data.</text>
</comment>
<gene>
    <name evidence="2" type="ORF">FYJ35_11210</name>
</gene>
<protein>
    <submittedName>
        <fullName evidence="2">Uncharacterized protein</fullName>
    </submittedName>
</protein>
<name>A0A6L5X993_9FIRM</name>
<organism evidence="2 3">
    <name type="scientific">Porcincola intestinalis</name>
    <dbReference type="NCBI Taxonomy" id="2606632"/>
    <lineage>
        <taxon>Bacteria</taxon>
        <taxon>Bacillati</taxon>
        <taxon>Bacillota</taxon>
        <taxon>Clostridia</taxon>
        <taxon>Lachnospirales</taxon>
        <taxon>Lachnospiraceae</taxon>
        <taxon>Porcincola</taxon>
    </lineage>
</organism>
<dbReference type="EMBL" id="VULZ01000013">
    <property type="protein sequence ID" value="MSS15596.1"/>
    <property type="molecule type" value="Genomic_DNA"/>
</dbReference>
<evidence type="ECO:0000313" key="3">
    <source>
        <dbReference type="Proteomes" id="UP000481852"/>
    </source>
</evidence>
<reference evidence="2 3" key="1">
    <citation type="submission" date="2019-08" db="EMBL/GenBank/DDBJ databases">
        <title>In-depth cultivation of the pig gut microbiome towards novel bacterial diversity and tailored functional studies.</title>
        <authorList>
            <person name="Wylensek D."/>
            <person name="Hitch T.C.A."/>
            <person name="Clavel T."/>
        </authorList>
    </citation>
    <scope>NUCLEOTIDE SEQUENCE [LARGE SCALE GENOMIC DNA]</scope>
    <source>
        <strain evidence="2 3">Oil+RF-744-WCA-WT-11</strain>
    </source>
</reference>
<keyword evidence="1" id="KW-0472">Membrane</keyword>
<dbReference type="Gene3D" id="1.20.120.20">
    <property type="entry name" value="Apolipoprotein"/>
    <property type="match status" value="2"/>
</dbReference>
<keyword evidence="1" id="KW-0812">Transmembrane</keyword>
<dbReference type="Proteomes" id="UP000481852">
    <property type="component" value="Unassembled WGS sequence"/>
</dbReference>
<sequence>MAAQAGTIATAYVQVLPSTKGIGSNLTKQMQGPSTEAGKSAGKSLGSAIKGAIAKIGITAAVVKTFKDTISEGAKLQQSYIGGLDTIYKKSANSMRGYADAAAAYGMSANDYAEQAVGFGAALKQAFGGDAQKAAESANTAIKDIADNAAKMGTDVGSLQYAYQGFAKQNYTMLDNLKLGYGGTKDEMERLLADAQKITGVKYDISNLGDVYEAIHVIQGELGITDVAADEAKTTVSGSFDAMKASAKDLIGHLALGDDIKPQLVAFGKSVITYLQNLIPMIGNILKTVGETAASAVKTGIKNLPGIMSKAANKLNGLADLISGVTGPQIDQVFSDVQGKVGSWISGTFVPFMQQSFLPALQMLGSAIYKAIGAFFVNILPQLLSMATNGIKSLISQLSGVTSGDVNTAVTSGLNSINSTVGPWITGTFFPYVKNTLLPLLGQLGLAILQLLGQLGLMLLEALGSLLSNIWNALTAQFPVLQTIADTIKNIVLTAVSVIKLIIMGIVATITTIVNFVITAWGTIKSAVTTAAAVVMNVVVTAWNGIRSVTTIVWTAISTVTSIVWNGIKSVVTTVWNAIKNVAVPVANAVKSGVSDAWTAIKTVTSTVWNGIKTVTSTVWNGVKTTITTVVGVLKSTVTAAWNGIRSVTTTVWNGIRSAVIPVANAVRTGVSSAWNGIRSVTGTVWNGIKSTVSGVINGIKSTISGGLNGALGTVSSVLGSIKSKFTSIFDGCRSIVTGAISKIKGAFNFSWHLPKLALPHIHVSGGVAPFGIAGKGSLPHFSVEWYAKGGILKSPTIFGMNGESLMGGGEAGPEAVLPIENLRGYIMDAMEEQTSVGNYTQNIYITSPTALTPSEVARQTRNATRQMALNMIGA</sequence>
<dbReference type="RefSeq" id="WP_154526612.1">
    <property type="nucleotide sequence ID" value="NZ_VULZ01000013.1"/>
</dbReference>